<accession>A0AAD5SAQ8</accession>
<gene>
    <name evidence="2" type="ORF">HK097_008070</name>
</gene>
<keyword evidence="1" id="KW-0732">Signal</keyword>
<evidence type="ECO:0000256" key="1">
    <source>
        <dbReference type="SAM" id="SignalP"/>
    </source>
</evidence>
<dbReference type="Proteomes" id="UP001212841">
    <property type="component" value="Unassembled WGS sequence"/>
</dbReference>
<evidence type="ECO:0000313" key="2">
    <source>
        <dbReference type="EMBL" id="KAJ3050960.1"/>
    </source>
</evidence>
<keyword evidence="3" id="KW-1185">Reference proteome</keyword>
<feature type="chain" id="PRO_5041938590" evidence="1">
    <location>
        <begin position="28"/>
        <end position="87"/>
    </location>
</feature>
<protein>
    <submittedName>
        <fullName evidence="2">Uncharacterized protein</fullName>
    </submittedName>
</protein>
<reference evidence="2" key="1">
    <citation type="submission" date="2020-05" db="EMBL/GenBank/DDBJ databases">
        <title>Phylogenomic resolution of chytrid fungi.</title>
        <authorList>
            <person name="Stajich J.E."/>
            <person name="Amses K."/>
            <person name="Simmons R."/>
            <person name="Seto K."/>
            <person name="Myers J."/>
            <person name="Bonds A."/>
            <person name="Quandt C.A."/>
            <person name="Barry K."/>
            <person name="Liu P."/>
            <person name="Grigoriev I."/>
            <person name="Longcore J.E."/>
            <person name="James T.Y."/>
        </authorList>
    </citation>
    <scope>NUCLEOTIDE SEQUENCE</scope>
    <source>
        <strain evidence="2">JEL0318</strain>
    </source>
</reference>
<proteinExistence type="predicted"/>
<name>A0AAD5SAQ8_9FUNG</name>
<dbReference type="AlphaFoldDB" id="A0AAD5SAQ8"/>
<evidence type="ECO:0000313" key="3">
    <source>
        <dbReference type="Proteomes" id="UP001212841"/>
    </source>
</evidence>
<feature type="signal peptide" evidence="1">
    <location>
        <begin position="1"/>
        <end position="27"/>
    </location>
</feature>
<comment type="caution">
    <text evidence="2">The sequence shown here is derived from an EMBL/GenBank/DDBJ whole genome shotgun (WGS) entry which is preliminary data.</text>
</comment>
<organism evidence="2 3">
    <name type="scientific">Rhizophlyctis rosea</name>
    <dbReference type="NCBI Taxonomy" id="64517"/>
    <lineage>
        <taxon>Eukaryota</taxon>
        <taxon>Fungi</taxon>
        <taxon>Fungi incertae sedis</taxon>
        <taxon>Chytridiomycota</taxon>
        <taxon>Chytridiomycota incertae sedis</taxon>
        <taxon>Chytridiomycetes</taxon>
        <taxon>Rhizophlyctidales</taxon>
        <taxon>Rhizophlyctidaceae</taxon>
        <taxon>Rhizophlyctis</taxon>
    </lineage>
</organism>
<sequence length="87" mass="8969">MHRSKITLTFIPLLLTILLLLARPVVSAPFPTEVPQSQTTPAIDIEPVSFKKKGGISIGGGDDDSAAGRVGPGMALVAMAVVVGLFA</sequence>
<dbReference type="EMBL" id="JADGJD010000452">
    <property type="protein sequence ID" value="KAJ3050960.1"/>
    <property type="molecule type" value="Genomic_DNA"/>
</dbReference>